<keyword evidence="1" id="KW-0812">Transmembrane</keyword>
<dbReference type="EMBL" id="CP099419">
    <property type="protein sequence ID" value="USW50004.1"/>
    <property type="molecule type" value="Genomic_DNA"/>
</dbReference>
<feature type="transmembrane region" description="Helical" evidence="1">
    <location>
        <begin position="99"/>
        <end position="119"/>
    </location>
</feature>
<gene>
    <name evidence="2" type="ORF">Slin15195_G033230</name>
</gene>
<feature type="transmembrane region" description="Helical" evidence="1">
    <location>
        <begin position="73"/>
        <end position="93"/>
    </location>
</feature>
<name>A0A9Q9AL52_9PEZI</name>
<sequence length="175" mass="19869">MTTIDHFDMSSFTGRELLLRGPHLAQFLYSLYGGALSCVAITNLRKYEATSKKLAEWSKEAETQLWKTRTTQASGALAILASFIGAFSLAFFPNTLPKLMRMTTSPVLVVLILFTRGHIKNYWAPKDGKNITRIPLPKMEDYNEAERKTETLLQVLEYLEYSWVITSFINGMVGY</sequence>
<feature type="transmembrane region" description="Helical" evidence="1">
    <location>
        <begin position="27"/>
        <end position="44"/>
    </location>
</feature>
<keyword evidence="1" id="KW-0472">Membrane</keyword>
<reference evidence="2" key="1">
    <citation type="submission" date="2022-06" db="EMBL/GenBank/DDBJ databases">
        <title>Complete genome sequences of two strains of the flax pathogen Septoria linicola.</title>
        <authorList>
            <person name="Lapalu N."/>
            <person name="Simon A."/>
            <person name="Demenou B."/>
            <person name="Paumier D."/>
            <person name="Guillot M.-P."/>
            <person name="Gout L."/>
            <person name="Valade R."/>
        </authorList>
    </citation>
    <scope>NUCLEOTIDE SEQUENCE</scope>
    <source>
        <strain evidence="2">SE15195</strain>
    </source>
</reference>
<organism evidence="2 3">
    <name type="scientific">Septoria linicola</name>
    <dbReference type="NCBI Taxonomy" id="215465"/>
    <lineage>
        <taxon>Eukaryota</taxon>
        <taxon>Fungi</taxon>
        <taxon>Dikarya</taxon>
        <taxon>Ascomycota</taxon>
        <taxon>Pezizomycotina</taxon>
        <taxon>Dothideomycetes</taxon>
        <taxon>Dothideomycetidae</taxon>
        <taxon>Mycosphaerellales</taxon>
        <taxon>Mycosphaerellaceae</taxon>
        <taxon>Septoria</taxon>
    </lineage>
</organism>
<keyword evidence="1" id="KW-1133">Transmembrane helix</keyword>
<accession>A0A9Q9AL52</accession>
<dbReference type="Proteomes" id="UP001056384">
    <property type="component" value="Chromosome 2"/>
</dbReference>
<dbReference type="OrthoDB" id="5405107at2759"/>
<evidence type="ECO:0000313" key="3">
    <source>
        <dbReference type="Proteomes" id="UP001056384"/>
    </source>
</evidence>
<evidence type="ECO:0000313" key="2">
    <source>
        <dbReference type="EMBL" id="USW50004.1"/>
    </source>
</evidence>
<dbReference type="AlphaFoldDB" id="A0A9Q9AL52"/>
<evidence type="ECO:0000256" key="1">
    <source>
        <dbReference type="SAM" id="Phobius"/>
    </source>
</evidence>
<keyword evidence="3" id="KW-1185">Reference proteome</keyword>
<protein>
    <submittedName>
        <fullName evidence="2">Uncharacterized protein</fullName>
    </submittedName>
</protein>
<proteinExistence type="predicted"/>